<evidence type="ECO:0000256" key="3">
    <source>
        <dbReference type="ARBA" id="ARBA00011291"/>
    </source>
</evidence>
<evidence type="ECO:0000256" key="1">
    <source>
        <dbReference type="ARBA" id="ARBA00004304"/>
    </source>
</evidence>
<comment type="similarity">
    <text evidence="2 15">Belongs to the ATPase protein 8 family.</text>
</comment>
<keyword evidence="8 15" id="KW-0375">Hydrogen ion transport</keyword>
<evidence type="ECO:0000256" key="15">
    <source>
        <dbReference type="RuleBase" id="RU368038"/>
    </source>
</evidence>
<evidence type="ECO:0000256" key="2">
    <source>
        <dbReference type="ARBA" id="ARBA00008892"/>
    </source>
</evidence>
<keyword evidence="10 15" id="KW-0406">Ion transport</keyword>
<keyword evidence="5 15" id="KW-0813">Transport</keyword>
<organism evidence="16">
    <name type="scientific">Ricasolia amplissima</name>
    <dbReference type="NCBI Taxonomy" id="209564"/>
    <lineage>
        <taxon>Eukaryota</taxon>
        <taxon>Fungi</taxon>
        <taxon>Dikarya</taxon>
        <taxon>Ascomycota</taxon>
        <taxon>Pezizomycotina</taxon>
        <taxon>Lecanoromycetes</taxon>
        <taxon>OSLEUM clade</taxon>
        <taxon>Lecanoromycetidae</taxon>
        <taxon>Peltigerales</taxon>
        <taxon>Peltigerineae</taxon>
        <taxon>Lobariaceae</taxon>
        <taxon>Ricasolia</taxon>
    </lineage>
</organism>
<comment type="function">
    <text evidence="14 15">Mitochondrial membrane ATP synthase (F(1)F(0) ATP synthase or Complex V) produces ATP from ADP in the presence of a proton gradient across the membrane which is generated by electron transport complexes of the respiratory chain. F-type ATPases consist of two structural domains, F(1) - containing the extramembraneous catalytic core and F(0) - containing the membrane proton channel, linked together by a central stalk and a peripheral stalk. During catalysis, ATP synthesis in the catalytic domain of F(1) is coupled via a rotary mechanism of the central stalk subunits to proton translocation. Part of the complex F(0) domain. Minor subunit located with subunit a in the membrane.</text>
</comment>
<evidence type="ECO:0000256" key="6">
    <source>
        <dbReference type="ARBA" id="ARBA00022547"/>
    </source>
</evidence>
<evidence type="ECO:0000256" key="11">
    <source>
        <dbReference type="ARBA" id="ARBA00023128"/>
    </source>
</evidence>
<dbReference type="GeneID" id="33942427"/>
<keyword evidence="11 15" id="KW-0496">Mitochondrion</keyword>
<dbReference type="AlphaFoldDB" id="A0A286QTH6"/>
<dbReference type="RefSeq" id="YP_009424511.1">
    <property type="nucleotide sequence ID" value="NC_035826.1"/>
</dbReference>
<geneLocation type="mitochondrion" evidence="16"/>
<dbReference type="Pfam" id="PF05933">
    <property type="entry name" value="Fun_ATP-synt_8"/>
    <property type="match status" value="1"/>
</dbReference>
<evidence type="ECO:0000256" key="10">
    <source>
        <dbReference type="ARBA" id="ARBA00023065"/>
    </source>
</evidence>
<gene>
    <name evidence="16" type="primary">atp8</name>
    <name evidence="16" type="ORF">RiamM_p12</name>
</gene>
<evidence type="ECO:0000256" key="4">
    <source>
        <dbReference type="ARBA" id="ARBA00019651"/>
    </source>
</evidence>
<sequence>MPQLVPFYYTDQENFSFIPVLFMVYLFSKYILPIVVRLFNSRYFINKL</sequence>
<evidence type="ECO:0000256" key="14">
    <source>
        <dbReference type="ARBA" id="ARBA00024864"/>
    </source>
</evidence>
<evidence type="ECO:0000256" key="13">
    <source>
        <dbReference type="ARBA" id="ARBA00023310"/>
    </source>
</evidence>
<dbReference type="PANTHER" id="PTHR36101:SF1">
    <property type="entry name" value="ATP SYNTHASE PROTEIN 8"/>
    <property type="match status" value="1"/>
</dbReference>
<evidence type="ECO:0000256" key="8">
    <source>
        <dbReference type="ARBA" id="ARBA00022781"/>
    </source>
</evidence>
<dbReference type="PANTHER" id="PTHR36101">
    <property type="entry name" value="ATP SYNTHASE PROTEIN 8"/>
    <property type="match status" value="1"/>
</dbReference>
<evidence type="ECO:0000256" key="9">
    <source>
        <dbReference type="ARBA" id="ARBA00022989"/>
    </source>
</evidence>
<keyword evidence="9 15" id="KW-1133">Transmembrane helix</keyword>
<dbReference type="InterPro" id="IPR009230">
    <property type="entry name" value="ATP_synth_su8_fun"/>
</dbReference>
<comment type="subcellular location">
    <subcellularLocation>
        <location evidence="15">Mitochondrion inner membrane</location>
        <topology evidence="15">Single-pass membrane protein</topology>
    </subcellularLocation>
    <subcellularLocation>
        <location evidence="1">Mitochondrion membrane</location>
        <topology evidence="1">Single-pass membrane protein</topology>
    </subcellularLocation>
</comment>
<accession>A0A286QTH6</accession>
<protein>
    <recommendedName>
        <fullName evidence="4 15">ATP synthase protein 8</fullName>
    </recommendedName>
</protein>
<feature type="transmembrane region" description="Helical" evidence="15">
    <location>
        <begin position="20"/>
        <end position="39"/>
    </location>
</feature>
<dbReference type="GO" id="GO:0045259">
    <property type="term" value="C:proton-transporting ATP synthase complex"/>
    <property type="evidence" value="ECO:0007669"/>
    <property type="project" value="UniProtKB-KW"/>
</dbReference>
<evidence type="ECO:0000256" key="5">
    <source>
        <dbReference type="ARBA" id="ARBA00022448"/>
    </source>
</evidence>
<keyword evidence="6 15" id="KW-0138">CF(0)</keyword>
<keyword evidence="12 15" id="KW-0472">Membrane</keyword>
<keyword evidence="7 15" id="KW-0812">Transmembrane</keyword>
<evidence type="ECO:0000256" key="12">
    <source>
        <dbReference type="ARBA" id="ARBA00023136"/>
    </source>
</evidence>
<evidence type="ECO:0000313" key="16">
    <source>
        <dbReference type="EMBL" id="ASL24573.1"/>
    </source>
</evidence>
<evidence type="ECO:0000256" key="7">
    <source>
        <dbReference type="ARBA" id="ARBA00022692"/>
    </source>
</evidence>
<keyword evidence="13 15" id="KW-0066">ATP synthesis</keyword>
<proteinExistence type="inferred from homology"/>
<dbReference type="EMBL" id="KY853549">
    <property type="protein sequence ID" value="ASL24573.1"/>
    <property type="molecule type" value="Genomic_DNA"/>
</dbReference>
<reference evidence="16" key="1">
    <citation type="journal article" date="2017" name="Bryologist">
        <title>Complete mitogenome sequence of Ricasolia amplissima (Lobariaceae) reveals extensive mitochondrial DNA rearrangement within the Peltigerales (lichenized ascomycetes).</title>
        <authorList>
            <person name="Simon A."/>
            <person name="Liu Y."/>
            <person name="Serusiaux E."/>
            <person name="Goffinet B."/>
        </authorList>
    </citation>
    <scope>NUCLEOTIDE SEQUENCE</scope>
</reference>
<name>A0A286QTH6_9LECA</name>
<dbReference type="GO" id="GO:0005743">
    <property type="term" value="C:mitochondrial inner membrane"/>
    <property type="evidence" value="ECO:0007669"/>
    <property type="project" value="UniProtKB-SubCell"/>
</dbReference>
<dbReference type="GO" id="GO:0046933">
    <property type="term" value="F:proton-transporting ATP synthase activity, rotational mechanism"/>
    <property type="evidence" value="ECO:0007669"/>
    <property type="project" value="TreeGrafter"/>
</dbReference>
<comment type="subunit">
    <text evidence="3 15">F-type ATPases have 2 components, CF(1) - the catalytic core - and CF(0) - the membrane proton channel.</text>
</comment>